<dbReference type="AlphaFoldDB" id="A0A382W1E9"/>
<name>A0A382W1E9_9ZZZZ</name>
<reference evidence="1" key="1">
    <citation type="submission" date="2018-05" db="EMBL/GenBank/DDBJ databases">
        <authorList>
            <person name="Lanie J.A."/>
            <person name="Ng W.-L."/>
            <person name="Kazmierczak K.M."/>
            <person name="Andrzejewski T.M."/>
            <person name="Davidsen T.M."/>
            <person name="Wayne K.J."/>
            <person name="Tettelin H."/>
            <person name="Glass J.I."/>
            <person name="Rusch D."/>
            <person name="Podicherti R."/>
            <person name="Tsui H.-C.T."/>
            <person name="Winkler M.E."/>
        </authorList>
    </citation>
    <scope>NUCLEOTIDE SEQUENCE</scope>
</reference>
<accession>A0A382W1E9</accession>
<dbReference type="EMBL" id="UINC01156253">
    <property type="protein sequence ID" value="SVD52563.1"/>
    <property type="molecule type" value="Genomic_DNA"/>
</dbReference>
<protein>
    <submittedName>
        <fullName evidence="1">Uncharacterized protein</fullName>
    </submittedName>
</protein>
<feature type="non-terminal residue" evidence="1">
    <location>
        <position position="33"/>
    </location>
</feature>
<gene>
    <name evidence="1" type="ORF">METZ01_LOCUS405417</name>
</gene>
<sequence length="33" mass="3858">MSAGNDLRPFLHDATYDAERAARLIRQLMLFHK</sequence>
<evidence type="ECO:0000313" key="1">
    <source>
        <dbReference type="EMBL" id="SVD52563.1"/>
    </source>
</evidence>
<organism evidence="1">
    <name type="scientific">marine metagenome</name>
    <dbReference type="NCBI Taxonomy" id="408172"/>
    <lineage>
        <taxon>unclassified sequences</taxon>
        <taxon>metagenomes</taxon>
        <taxon>ecological metagenomes</taxon>
    </lineage>
</organism>
<proteinExistence type="predicted"/>